<comment type="caution">
    <text evidence="9">The sequence shown here is derived from an EMBL/GenBank/DDBJ whole genome shotgun (WGS) entry which is preliminary data.</text>
</comment>
<evidence type="ECO:0000256" key="5">
    <source>
        <dbReference type="ARBA" id="ARBA00023163"/>
    </source>
</evidence>
<keyword evidence="10" id="KW-1185">Reference proteome</keyword>
<dbReference type="AlphaFoldDB" id="A0A2R6RXJ7"/>
<dbReference type="OrthoDB" id="5065855at2759"/>
<dbReference type="SMART" id="SM00774">
    <property type="entry name" value="WRKY"/>
    <property type="match status" value="2"/>
</dbReference>
<dbReference type="EMBL" id="NKQK01000002">
    <property type="protein sequence ID" value="PSS34731.1"/>
    <property type="molecule type" value="Genomic_DNA"/>
</dbReference>
<accession>A0A2R6RXJ7</accession>
<dbReference type="PANTHER" id="PTHR31221:SF1">
    <property type="entry name" value="WRKY TRANSCRIPTION FACTOR 33-RELATED"/>
    <property type="match status" value="1"/>
</dbReference>
<evidence type="ECO:0000256" key="1">
    <source>
        <dbReference type="ARBA" id="ARBA00004123"/>
    </source>
</evidence>
<evidence type="ECO:0000256" key="7">
    <source>
        <dbReference type="SAM" id="MobiDB-lite"/>
    </source>
</evidence>
<dbReference type="SUPFAM" id="SSF118290">
    <property type="entry name" value="WRKY DNA-binding domain"/>
    <property type="match status" value="2"/>
</dbReference>
<evidence type="ECO:0000259" key="8">
    <source>
        <dbReference type="PROSITE" id="PS50811"/>
    </source>
</evidence>
<organism evidence="9 10">
    <name type="scientific">Actinidia chinensis var. chinensis</name>
    <name type="common">Chinese soft-hair kiwi</name>
    <dbReference type="NCBI Taxonomy" id="1590841"/>
    <lineage>
        <taxon>Eukaryota</taxon>
        <taxon>Viridiplantae</taxon>
        <taxon>Streptophyta</taxon>
        <taxon>Embryophyta</taxon>
        <taxon>Tracheophyta</taxon>
        <taxon>Spermatophyta</taxon>
        <taxon>Magnoliopsida</taxon>
        <taxon>eudicotyledons</taxon>
        <taxon>Gunneridae</taxon>
        <taxon>Pentapetalae</taxon>
        <taxon>asterids</taxon>
        <taxon>Ericales</taxon>
        <taxon>Actinidiaceae</taxon>
        <taxon>Actinidia</taxon>
    </lineage>
</organism>
<evidence type="ECO:0000256" key="6">
    <source>
        <dbReference type="ARBA" id="ARBA00023242"/>
    </source>
</evidence>
<dbReference type="InterPro" id="IPR044810">
    <property type="entry name" value="WRKY_plant"/>
</dbReference>
<feature type="compositionally biased region" description="Polar residues" evidence="7">
    <location>
        <begin position="178"/>
        <end position="203"/>
    </location>
</feature>
<comment type="subcellular location">
    <subcellularLocation>
        <location evidence="1">Nucleus</location>
    </subcellularLocation>
</comment>
<dbReference type="GO" id="GO:0005634">
    <property type="term" value="C:nucleus"/>
    <property type="evidence" value="ECO:0007669"/>
    <property type="project" value="UniProtKB-SubCell"/>
</dbReference>
<evidence type="ECO:0000256" key="3">
    <source>
        <dbReference type="ARBA" id="ARBA00023015"/>
    </source>
</evidence>
<feature type="region of interest" description="Disordered" evidence="7">
    <location>
        <begin position="32"/>
        <end position="65"/>
    </location>
</feature>
<keyword evidence="2" id="KW-0677">Repeat</keyword>
<dbReference type="Pfam" id="PF03106">
    <property type="entry name" value="WRKY"/>
    <property type="match status" value="2"/>
</dbReference>
<gene>
    <name evidence="9" type="ORF">CEY00_Acc01838</name>
</gene>
<dbReference type="Gramene" id="PSS34731">
    <property type="protein sequence ID" value="PSS34731"/>
    <property type="gene ID" value="CEY00_Acc01838"/>
</dbReference>
<evidence type="ECO:0000256" key="4">
    <source>
        <dbReference type="ARBA" id="ARBA00023125"/>
    </source>
</evidence>
<feature type="domain" description="WRKY" evidence="8">
    <location>
        <begin position="378"/>
        <end position="443"/>
    </location>
</feature>
<protein>
    <submittedName>
        <fullName evidence="9">WRKY transcription factor 33</fullName>
    </submittedName>
</protein>
<evidence type="ECO:0000313" key="10">
    <source>
        <dbReference type="Proteomes" id="UP000241394"/>
    </source>
</evidence>
<feature type="domain" description="WRKY" evidence="8">
    <location>
        <begin position="223"/>
        <end position="281"/>
    </location>
</feature>
<dbReference type="GO" id="GO:0043565">
    <property type="term" value="F:sequence-specific DNA binding"/>
    <property type="evidence" value="ECO:0007669"/>
    <property type="project" value="InterPro"/>
</dbReference>
<dbReference type="STRING" id="1590841.A0A2R6RXJ7"/>
<dbReference type="FunFam" id="2.20.25.80:FF:000001">
    <property type="entry name" value="WRKY transcription factor 33"/>
    <property type="match status" value="1"/>
</dbReference>
<proteinExistence type="predicted"/>
<keyword evidence="3" id="KW-0805">Transcription regulation</keyword>
<dbReference type="InterPro" id="IPR036576">
    <property type="entry name" value="WRKY_dom_sf"/>
</dbReference>
<dbReference type="InParanoid" id="A0A2R6RXJ7"/>
<reference evidence="9 10" key="1">
    <citation type="submission" date="2017-07" db="EMBL/GenBank/DDBJ databases">
        <title>An improved, manually edited Actinidia chinensis var. chinensis (kiwifruit) genome highlights the challenges associated with draft genomes and gene prediction in plants.</title>
        <authorList>
            <person name="Pilkington S."/>
            <person name="Crowhurst R."/>
            <person name="Hilario E."/>
            <person name="Nardozza S."/>
            <person name="Fraser L."/>
            <person name="Peng Y."/>
            <person name="Gunaseelan K."/>
            <person name="Simpson R."/>
            <person name="Tahir J."/>
            <person name="Deroles S."/>
            <person name="Templeton K."/>
            <person name="Luo Z."/>
            <person name="Davy M."/>
            <person name="Cheng C."/>
            <person name="Mcneilage M."/>
            <person name="Scaglione D."/>
            <person name="Liu Y."/>
            <person name="Zhang Q."/>
            <person name="Datson P."/>
            <person name="De Silva N."/>
            <person name="Gardiner S."/>
            <person name="Bassett H."/>
            <person name="Chagne D."/>
            <person name="Mccallum J."/>
            <person name="Dzierzon H."/>
            <person name="Deng C."/>
            <person name="Wang Y.-Y."/>
            <person name="Barron N."/>
            <person name="Manako K."/>
            <person name="Bowen J."/>
            <person name="Foster T."/>
            <person name="Erridge Z."/>
            <person name="Tiffin H."/>
            <person name="Waite C."/>
            <person name="Davies K."/>
            <person name="Grierson E."/>
            <person name="Laing W."/>
            <person name="Kirk R."/>
            <person name="Chen X."/>
            <person name="Wood M."/>
            <person name="Montefiori M."/>
            <person name="Brummell D."/>
            <person name="Schwinn K."/>
            <person name="Catanach A."/>
            <person name="Fullerton C."/>
            <person name="Li D."/>
            <person name="Meiyalaghan S."/>
            <person name="Nieuwenhuizen N."/>
            <person name="Read N."/>
            <person name="Prakash R."/>
            <person name="Hunter D."/>
            <person name="Zhang H."/>
            <person name="Mckenzie M."/>
            <person name="Knabel M."/>
            <person name="Harris A."/>
            <person name="Allan A."/>
            <person name="Chen A."/>
            <person name="Janssen B."/>
            <person name="Plunkett B."/>
            <person name="Dwamena C."/>
            <person name="Voogd C."/>
            <person name="Leif D."/>
            <person name="Lafferty D."/>
            <person name="Souleyre E."/>
            <person name="Varkonyi-Gasic E."/>
            <person name="Gambi F."/>
            <person name="Hanley J."/>
            <person name="Yao J.-L."/>
            <person name="Cheung J."/>
            <person name="David K."/>
            <person name="Warren B."/>
            <person name="Marsh K."/>
            <person name="Snowden K."/>
            <person name="Lin-Wang K."/>
            <person name="Brian L."/>
            <person name="Martinez-Sanchez M."/>
            <person name="Wang M."/>
            <person name="Ileperuma N."/>
            <person name="Macnee N."/>
            <person name="Campin R."/>
            <person name="Mcatee P."/>
            <person name="Drummond R."/>
            <person name="Espley R."/>
            <person name="Ireland H."/>
            <person name="Wu R."/>
            <person name="Atkinson R."/>
            <person name="Karunairetnam S."/>
            <person name="Bulley S."/>
            <person name="Chunkath S."/>
            <person name="Hanley Z."/>
            <person name="Storey R."/>
            <person name="Thrimawithana A."/>
            <person name="Thomson S."/>
            <person name="David C."/>
            <person name="Testolin R."/>
        </authorList>
    </citation>
    <scope>NUCLEOTIDE SEQUENCE [LARGE SCALE GENOMIC DNA]</scope>
    <source>
        <strain evidence="10">cv. Red5</strain>
        <tissue evidence="9">Young leaf</tissue>
    </source>
</reference>
<dbReference type="PROSITE" id="PS50811">
    <property type="entry name" value="WRKY"/>
    <property type="match status" value="2"/>
</dbReference>
<dbReference type="Gene3D" id="2.20.25.80">
    <property type="entry name" value="WRKY domain"/>
    <property type="match status" value="2"/>
</dbReference>
<dbReference type="PANTHER" id="PTHR31221">
    <property type="entry name" value="WRKY TRANSCRIPTION FACTOR PROTEIN 1-RELATED"/>
    <property type="match status" value="1"/>
</dbReference>
<feature type="compositionally biased region" description="Polar residues" evidence="7">
    <location>
        <begin position="280"/>
        <end position="306"/>
    </location>
</feature>
<feature type="compositionally biased region" description="Low complexity" evidence="7">
    <location>
        <begin position="131"/>
        <end position="144"/>
    </location>
</feature>
<feature type="compositionally biased region" description="Basic and acidic residues" evidence="7">
    <location>
        <begin position="345"/>
        <end position="354"/>
    </location>
</feature>
<evidence type="ECO:0000256" key="2">
    <source>
        <dbReference type="ARBA" id="ARBA00022737"/>
    </source>
</evidence>
<dbReference type="Proteomes" id="UP000241394">
    <property type="component" value="Chromosome LG2"/>
</dbReference>
<feature type="region of interest" description="Disordered" evidence="7">
    <location>
        <begin position="119"/>
        <end position="246"/>
    </location>
</feature>
<dbReference type="InterPro" id="IPR003657">
    <property type="entry name" value="WRKY_dom"/>
</dbReference>
<dbReference type="FunFam" id="2.20.25.80:FF:000006">
    <property type="entry name" value="WRKY transcription factor"/>
    <property type="match status" value="1"/>
</dbReference>
<feature type="compositionally biased region" description="Basic and acidic residues" evidence="7">
    <location>
        <begin position="217"/>
        <end position="227"/>
    </location>
</feature>
<evidence type="ECO:0000313" key="9">
    <source>
        <dbReference type="EMBL" id="PSS34731.1"/>
    </source>
</evidence>
<keyword evidence="6" id="KW-0539">Nucleus</keyword>
<dbReference type="GO" id="GO:0003700">
    <property type="term" value="F:DNA-binding transcription factor activity"/>
    <property type="evidence" value="ECO:0007669"/>
    <property type="project" value="InterPro"/>
</dbReference>
<reference evidence="10" key="2">
    <citation type="journal article" date="2018" name="BMC Genomics">
        <title>A manually annotated Actinidia chinensis var. chinensis (kiwifruit) genome highlights the challenges associated with draft genomes and gene prediction in plants.</title>
        <authorList>
            <person name="Pilkington S.M."/>
            <person name="Crowhurst R."/>
            <person name="Hilario E."/>
            <person name="Nardozza S."/>
            <person name="Fraser L."/>
            <person name="Peng Y."/>
            <person name="Gunaseelan K."/>
            <person name="Simpson R."/>
            <person name="Tahir J."/>
            <person name="Deroles S.C."/>
            <person name="Templeton K."/>
            <person name="Luo Z."/>
            <person name="Davy M."/>
            <person name="Cheng C."/>
            <person name="McNeilage M."/>
            <person name="Scaglione D."/>
            <person name="Liu Y."/>
            <person name="Zhang Q."/>
            <person name="Datson P."/>
            <person name="De Silva N."/>
            <person name="Gardiner S.E."/>
            <person name="Bassett H."/>
            <person name="Chagne D."/>
            <person name="McCallum J."/>
            <person name="Dzierzon H."/>
            <person name="Deng C."/>
            <person name="Wang Y.Y."/>
            <person name="Barron L."/>
            <person name="Manako K."/>
            <person name="Bowen J."/>
            <person name="Foster T.M."/>
            <person name="Erridge Z.A."/>
            <person name="Tiffin H."/>
            <person name="Waite C.N."/>
            <person name="Davies K.M."/>
            <person name="Grierson E.P."/>
            <person name="Laing W.A."/>
            <person name="Kirk R."/>
            <person name="Chen X."/>
            <person name="Wood M."/>
            <person name="Montefiori M."/>
            <person name="Brummell D.A."/>
            <person name="Schwinn K.E."/>
            <person name="Catanach A."/>
            <person name="Fullerton C."/>
            <person name="Li D."/>
            <person name="Meiyalaghan S."/>
            <person name="Nieuwenhuizen N."/>
            <person name="Read N."/>
            <person name="Prakash R."/>
            <person name="Hunter D."/>
            <person name="Zhang H."/>
            <person name="McKenzie M."/>
            <person name="Knabel M."/>
            <person name="Harris A."/>
            <person name="Allan A.C."/>
            <person name="Gleave A."/>
            <person name="Chen A."/>
            <person name="Janssen B.J."/>
            <person name="Plunkett B."/>
            <person name="Ampomah-Dwamena C."/>
            <person name="Voogd C."/>
            <person name="Leif D."/>
            <person name="Lafferty D."/>
            <person name="Souleyre E.J.F."/>
            <person name="Varkonyi-Gasic E."/>
            <person name="Gambi F."/>
            <person name="Hanley J."/>
            <person name="Yao J.L."/>
            <person name="Cheung J."/>
            <person name="David K.M."/>
            <person name="Warren B."/>
            <person name="Marsh K."/>
            <person name="Snowden K.C."/>
            <person name="Lin-Wang K."/>
            <person name="Brian L."/>
            <person name="Martinez-Sanchez M."/>
            <person name="Wang M."/>
            <person name="Ileperuma N."/>
            <person name="Macnee N."/>
            <person name="Campin R."/>
            <person name="McAtee P."/>
            <person name="Drummond R.S.M."/>
            <person name="Espley R.V."/>
            <person name="Ireland H.S."/>
            <person name="Wu R."/>
            <person name="Atkinson R.G."/>
            <person name="Karunairetnam S."/>
            <person name="Bulley S."/>
            <person name="Chunkath S."/>
            <person name="Hanley Z."/>
            <person name="Storey R."/>
            <person name="Thrimawithana A.H."/>
            <person name="Thomson S."/>
            <person name="David C."/>
            <person name="Testolin R."/>
            <person name="Huang H."/>
            <person name="Hellens R.P."/>
            <person name="Schaffer R.J."/>
        </authorList>
    </citation>
    <scope>NUCLEOTIDE SEQUENCE [LARGE SCALE GENOMIC DNA]</scope>
    <source>
        <strain evidence="10">cv. Red5</strain>
    </source>
</reference>
<keyword evidence="4" id="KW-0238">DNA-binding</keyword>
<dbReference type="OMA" id="FNWMGNS"/>
<sequence>MASSGGGLNNFSFSGDQFMNSSSSSFMGLLSNNNEYQDKSRGGSGLQIPKYNTSSSSLPLSPPPLSPSSYLAISPGLSPSWLLDSPAFLSNSNINLPSPTTGTFGGQDLKEKRSYSDFSFQLPQTRPPPSSSSMFLSSTNSFPSEESHKRKHDGWNMNKPSEETQFPSFNPRGKSEFAPNQSFSTEISTSNQTTNMQSNSPPASNHIPYVQPPQYQREQRKSEDGYNWRKYGQKQVKGSENPRSYYKCTYPNCPTKKKVETTLDGHITEIVYKGTHNHSKPQSTRRSSLQSIQHSSNLGISNTKGGNSEMEFIGTPENSSVSFGEEDLEQGSSMSKSDDDNENEPEAKRWRGENENEVISANGNRTVREPRVVVQTTSDIDILDDGYRWRKYGQKVVKGNPNPRSYYKCTYAGCPVRKHVERASHDVGAVITTYEGKHNHDVPAPRGSGGYPPVNRATTDSGSGNGAPVIRPLAMTNNLNLTTNYPSFLNNIRSPETKNQVPYTLEMLQSPGSFGFSGFQNSVGAKEEPKDDSFFEQFLC</sequence>
<name>A0A2R6RXJ7_ACTCC</name>
<feature type="region of interest" description="Disordered" evidence="7">
    <location>
        <begin position="272"/>
        <end position="364"/>
    </location>
</feature>
<dbReference type="FunCoup" id="A0A2R6RXJ7">
    <property type="interactions" value="612"/>
</dbReference>
<keyword evidence="5" id="KW-0804">Transcription</keyword>